<dbReference type="SUPFAM" id="SSF55811">
    <property type="entry name" value="Nudix"/>
    <property type="match status" value="1"/>
</dbReference>
<dbReference type="GO" id="GO:0046872">
    <property type="term" value="F:metal ion binding"/>
    <property type="evidence" value="ECO:0007669"/>
    <property type="project" value="UniProtKB-KW"/>
</dbReference>
<gene>
    <name evidence="13" type="ORF">SAMN03080599_01880</name>
</gene>
<keyword evidence="6" id="KW-0227">DNA damage</keyword>
<dbReference type="InterPro" id="IPR020476">
    <property type="entry name" value="Nudix_hydrolase"/>
</dbReference>
<dbReference type="PANTHER" id="PTHR47707">
    <property type="entry name" value="8-OXO-DGTP DIPHOSPHATASE"/>
    <property type="match status" value="1"/>
</dbReference>
<organism evidence="13 14">
    <name type="scientific">Acidaminobacter hydrogenoformans DSM 2784</name>
    <dbReference type="NCBI Taxonomy" id="1120920"/>
    <lineage>
        <taxon>Bacteria</taxon>
        <taxon>Bacillati</taxon>
        <taxon>Bacillota</taxon>
        <taxon>Clostridia</taxon>
        <taxon>Peptostreptococcales</taxon>
        <taxon>Acidaminobacteraceae</taxon>
        <taxon>Acidaminobacter</taxon>
    </lineage>
</organism>
<keyword evidence="9" id="KW-0234">DNA repair</keyword>
<dbReference type="InterPro" id="IPR000086">
    <property type="entry name" value="NUDIX_hydrolase_dom"/>
</dbReference>
<dbReference type="EC" id="3.6.1.55" evidence="11"/>
<dbReference type="GO" id="GO:0044716">
    <property type="term" value="F:8-oxo-GDP phosphatase activity"/>
    <property type="evidence" value="ECO:0007669"/>
    <property type="project" value="TreeGrafter"/>
</dbReference>
<dbReference type="PRINTS" id="PR00502">
    <property type="entry name" value="NUDIXFAMILY"/>
</dbReference>
<evidence type="ECO:0000256" key="1">
    <source>
        <dbReference type="ARBA" id="ARBA00001946"/>
    </source>
</evidence>
<protein>
    <recommendedName>
        <fullName evidence="11">8-oxo-dGTP diphosphatase</fullName>
        <ecNumber evidence="11">3.6.1.55</ecNumber>
    </recommendedName>
</protein>
<comment type="similarity">
    <text evidence="2">Belongs to the Nudix hydrolase family.</text>
</comment>
<dbReference type="GO" id="GO:0035539">
    <property type="term" value="F:8-oxo-7,8-dihydrodeoxyguanosine triphosphate pyrophosphatase activity"/>
    <property type="evidence" value="ECO:0007669"/>
    <property type="project" value="UniProtKB-EC"/>
</dbReference>
<dbReference type="AlphaFoldDB" id="A0A1G5RZU6"/>
<evidence type="ECO:0000259" key="12">
    <source>
        <dbReference type="PROSITE" id="PS51462"/>
    </source>
</evidence>
<evidence type="ECO:0000256" key="8">
    <source>
        <dbReference type="ARBA" id="ARBA00022842"/>
    </source>
</evidence>
<comment type="cofactor">
    <cofactor evidence="1">
        <name>Mg(2+)</name>
        <dbReference type="ChEBI" id="CHEBI:18420"/>
    </cofactor>
</comment>
<dbReference type="GO" id="GO:0006260">
    <property type="term" value="P:DNA replication"/>
    <property type="evidence" value="ECO:0007669"/>
    <property type="project" value="UniProtKB-KW"/>
</dbReference>
<keyword evidence="14" id="KW-1185">Reference proteome</keyword>
<dbReference type="Pfam" id="PF00293">
    <property type="entry name" value="NUDIX"/>
    <property type="match status" value="1"/>
</dbReference>
<evidence type="ECO:0000256" key="7">
    <source>
        <dbReference type="ARBA" id="ARBA00022801"/>
    </source>
</evidence>
<dbReference type="PROSITE" id="PS51462">
    <property type="entry name" value="NUDIX"/>
    <property type="match status" value="1"/>
</dbReference>
<evidence type="ECO:0000256" key="2">
    <source>
        <dbReference type="ARBA" id="ARBA00005582"/>
    </source>
</evidence>
<evidence type="ECO:0000256" key="5">
    <source>
        <dbReference type="ARBA" id="ARBA00022723"/>
    </source>
</evidence>
<evidence type="ECO:0000256" key="4">
    <source>
        <dbReference type="ARBA" id="ARBA00022705"/>
    </source>
</evidence>
<proteinExistence type="inferred from homology"/>
<evidence type="ECO:0000256" key="11">
    <source>
        <dbReference type="ARBA" id="ARBA00038905"/>
    </source>
</evidence>
<dbReference type="CDD" id="cd03425">
    <property type="entry name" value="NUDIX_MutT_NudA_like"/>
    <property type="match status" value="1"/>
</dbReference>
<keyword evidence="5" id="KW-0479">Metal-binding</keyword>
<comment type="catalytic activity">
    <reaction evidence="10">
        <text>8-oxo-dGTP + H2O = 8-oxo-dGMP + diphosphate + H(+)</text>
        <dbReference type="Rhea" id="RHEA:31575"/>
        <dbReference type="ChEBI" id="CHEBI:15377"/>
        <dbReference type="ChEBI" id="CHEBI:15378"/>
        <dbReference type="ChEBI" id="CHEBI:33019"/>
        <dbReference type="ChEBI" id="CHEBI:63224"/>
        <dbReference type="ChEBI" id="CHEBI:77896"/>
        <dbReference type="EC" id="3.6.1.55"/>
    </reaction>
</comment>
<name>A0A1G5RZU6_9FIRM</name>
<keyword evidence="4" id="KW-0235">DNA replication</keyword>
<reference evidence="13 14" key="1">
    <citation type="submission" date="2016-10" db="EMBL/GenBank/DDBJ databases">
        <authorList>
            <person name="de Groot N.N."/>
        </authorList>
    </citation>
    <scope>NUCLEOTIDE SEQUENCE [LARGE SCALE GENOMIC DNA]</scope>
    <source>
        <strain evidence="13 14">DSM 2784</strain>
    </source>
</reference>
<dbReference type="STRING" id="1120920.SAMN03080599_01880"/>
<evidence type="ECO:0000256" key="9">
    <source>
        <dbReference type="ARBA" id="ARBA00023204"/>
    </source>
</evidence>
<keyword evidence="3" id="KW-0515">Mutator protein</keyword>
<sequence length="178" mass="20031">MGLKVVVLLGGKRVKRIEVTAAIIRRENKLLICQRDSKDELPDLWEFPGGKLEPGETLEDCIRREIEEELCLKIEPLSVFGTTGYSYKDKLLHFTFYNAVILGGEMTLEVHRDARWIDLKDLGNYEFMPADVPVVRQLMGLLRAVAGVDGDDDDGDGDGGSWPEMPFEFENVSIEVGE</sequence>
<dbReference type="InterPro" id="IPR015797">
    <property type="entry name" value="NUDIX_hydrolase-like_dom_sf"/>
</dbReference>
<dbReference type="EMBL" id="FMWL01000008">
    <property type="protein sequence ID" value="SCZ79665.1"/>
    <property type="molecule type" value="Genomic_DNA"/>
</dbReference>
<dbReference type="Gene3D" id="3.90.79.10">
    <property type="entry name" value="Nucleoside Triphosphate Pyrophosphohydrolase"/>
    <property type="match status" value="1"/>
</dbReference>
<dbReference type="GO" id="GO:0006281">
    <property type="term" value="P:DNA repair"/>
    <property type="evidence" value="ECO:0007669"/>
    <property type="project" value="UniProtKB-KW"/>
</dbReference>
<dbReference type="PANTHER" id="PTHR47707:SF1">
    <property type="entry name" value="NUDIX HYDROLASE FAMILY PROTEIN"/>
    <property type="match status" value="1"/>
</dbReference>
<evidence type="ECO:0000256" key="3">
    <source>
        <dbReference type="ARBA" id="ARBA00022457"/>
    </source>
</evidence>
<dbReference type="Proteomes" id="UP000199208">
    <property type="component" value="Unassembled WGS sequence"/>
</dbReference>
<dbReference type="GO" id="GO:0008413">
    <property type="term" value="F:8-oxo-7,8-dihydroguanosine triphosphate pyrophosphatase activity"/>
    <property type="evidence" value="ECO:0007669"/>
    <property type="project" value="TreeGrafter"/>
</dbReference>
<accession>A0A1G5RZU6</accession>
<keyword evidence="7" id="KW-0378">Hydrolase</keyword>
<evidence type="ECO:0000256" key="10">
    <source>
        <dbReference type="ARBA" id="ARBA00035861"/>
    </source>
</evidence>
<dbReference type="GO" id="GO:0044715">
    <property type="term" value="F:8-oxo-dGDP phosphatase activity"/>
    <property type="evidence" value="ECO:0007669"/>
    <property type="project" value="TreeGrafter"/>
</dbReference>
<evidence type="ECO:0000313" key="13">
    <source>
        <dbReference type="EMBL" id="SCZ79665.1"/>
    </source>
</evidence>
<dbReference type="InterPro" id="IPR047127">
    <property type="entry name" value="MutT-like"/>
</dbReference>
<feature type="domain" description="Nudix hydrolase" evidence="12">
    <location>
        <begin position="15"/>
        <end position="140"/>
    </location>
</feature>
<evidence type="ECO:0000256" key="6">
    <source>
        <dbReference type="ARBA" id="ARBA00022763"/>
    </source>
</evidence>
<evidence type="ECO:0000313" key="14">
    <source>
        <dbReference type="Proteomes" id="UP000199208"/>
    </source>
</evidence>
<keyword evidence="8" id="KW-0460">Magnesium</keyword>